<dbReference type="InterPro" id="IPR036427">
    <property type="entry name" value="Bromodomain-like_sf"/>
</dbReference>
<protein>
    <recommendedName>
        <fullName evidence="11">Histone acetyltransferase</fullName>
    </recommendedName>
</protein>
<keyword evidence="5" id="KW-0539">Nucleus</keyword>
<dbReference type="InterPro" id="IPR037800">
    <property type="entry name" value="GCN5"/>
</dbReference>
<dbReference type="PANTHER" id="PTHR45750">
    <property type="entry name" value="GH11602P"/>
    <property type="match status" value="1"/>
</dbReference>
<dbReference type="SMART" id="SM00297">
    <property type="entry name" value="BROMO"/>
    <property type="match status" value="1"/>
</dbReference>
<dbReference type="Proteomes" id="UP001162131">
    <property type="component" value="Unassembled WGS sequence"/>
</dbReference>
<proteinExistence type="inferred from homology"/>
<dbReference type="Pfam" id="PF00583">
    <property type="entry name" value="Acetyltransf_1"/>
    <property type="match status" value="1"/>
</dbReference>
<evidence type="ECO:0000256" key="6">
    <source>
        <dbReference type="PROSITE-ProRule" id="PRU00035"/>
    </source>
</evidence>
<reference evidence="9" key="1">
    <citation type="submission" date="2021-09" db="EMBL/GenBank/DDBJ databases">
        <authorList>
            <consortium name="AG Swart"/>
            <person name="Singh M."/>
            <person name="Singh A."/>
            <person name="Seah K."/>
            <person name="Emmerich C."/>
        </authorList>
    </citation>
    <scope>NUCLEOTIDE SEQUENCE</scope>
    <source>
        <strain evidence="9">ATCC30299</strain>
    </source>
</reference>
<dbReference type="GO" id="GO:0045944">
    <property type="term" value="P:positive regulation of transcription by RNA polymerase II"/>
    <property type="evidence" value="ECO:0007669"/>
    <property type="project" value="TreeGrafter"/>
</dbReference>
<comment type="similarity">
    <text evidence="2">Belongs to the acetyltransferase family. GCN5 subfamily.</text>
</comment>
<feature type="domain" description="Bromo" evidence="7">
    <location>
        <begin position="248"/>
        <end position="317"/>
    </location>
</feature>
<evidence type="ECO:0000256" key="2">
    <source>
        <dbReference type="ARBA" id="ARBA00008607"/>
    </source>
</evidence>
<evidence type="ECO:0008006" key="11">
    <source>
        <dbReference type="Google" id="ProtNLM"/>
    </source>
</evidence>
<dbReference type="PROSITE" id="PS51186">
    <property type="entry name" value="GNAT"/>
    <property type="match status" value="1"/>
</dbReference>
<dbReference type="Pfam" id="PF00439">
    <property type="entry name" value="Bromodomain"/>
    <property type="match status" value="1"/>
</dbReference>
<evidence type="ECO:0000256" key="5">
    <source>
        <dbReference type="ARBA" id="ARBA00023242"/>
    </source>
</evidence>
<dbReference type="InterPro" id="IPR000182">
    <property type="entry name" value="GNAT_dom"/>
</dbReference>
<dbReference type="InterPro" id="IPR016181">
    <property type="entry name" value="Acyl_CoA_acyltransferase"/>
</dbReference>
<comment type="subcellular location">
    <subcellularLocation>
        <location evidence="1">Nucleus</location>
    </subcellularLocation>
</comment>
<feature type="domain" description="N-acetyltransferase" evidence="8">
    <location>
        <begin position="12"/>
        <end position="162"/>
    </location>
</feature>
<keyword evidence="3 6" id="KW-0103">Bromodomain</keyword>
<dbReference type="GO" id="GO:0005634">
    <property type="term" value="C:nucleus"/>
    <property type="evidence" value="ECO:0007669"/>
    <property type="project" value="UniProtKB-SubCell"/>
</dbReference>
<evidence type="ECO:0000313" key="9">
    <source>
        <dbReference type="EMBL" id="CAG9334497.1"/>
    </source>
</evidence>
<dbReference type="GO" id="GO:0000123">
    <property type="term" value="C:histone acetyltransferase complex"/>
    <property type="evidence" value="ECO:0007669"/>
    <property type="project" value="TreeGrafter"/>
</dbReference>
<dbReference type="AlphaFoldDB" id="A0AAU9KME0"/>
<accession>A0AAU9KME0</accession>
<evidence type="ECO:0000256" key="4">
    <source>
        <dbReference type="ARBA" id="ARBA00023159"/>
    </source>
</evidence>
<dbReference type="PRINTS" id="PR00503">
    <property type="entry name" value="BROMODOMAIN"/>
</dbReference>
<dbReference type="InterPro" id="IPR001487">
    <property type="entry name" value="Bromodomain"/>
</dbReference>
<dbReference type="PANTHER" id="PTHR45750:SF3">
    <property type="entry name" value="HISTONE ACETYLTRANSFERASE"/>
    <property type="match status" value="1"/>
</dbReference>
<keyword evidence="10" id="KW-1185">Reference proteome</keyword>
<keyword evidence="4" id="KW-0010">Activator</keyword>
<name>A0AAU9KME0_9CILI</name>
<dbReference type="Gene3D" id="1.20.920.10">
    <property type="entry name" value="Bromodomain-like"/>
    <property type="match status" value="1"/>
</dbReference>
<dbReference type="PROSITE" id="PS50014">
    <property type="entry name" value="BROMODOMAIN_2"/>
    <property type="match status" value="1"/>
</dbReference>
<evidence type="ECO:0000256" key="3">
    <source>
        <dbReference type="ARBA" id="ARBA00023117"/>
    </source>
</evidence>
<evidence type="ECO:0000256" key="1">
    <source>
        <dbReference type="ARBA" id="ARBA00004123"/>
    </source>
</evidence>
<evidence type="ECO:0000259" key="7">
    <source>
        <dbReference type="PROSITE" id="PS50014"/>
    </source>
</evidence>
<gene>
    <name evidence="9" type="ORF">BSTOLATCC_MIC61111</name>
</gene>
<organism evidence="9 10">
    <name type="scientific">Blepharisma stoltei</name>
    <dbReference type="NCBI Taxonomy" id="1481888"/>
    <lineage>
        <taxon>Eukaryota</taxon>
        <taxon>Sar</taxon>
        <taxon>Alveolata</taxon>
        <taxon>Ciliophora</taxon>
        <taxon>Postciliodesmatophora</taxon>
        <taxon>Heterotrichea</taxon>
        <taxon>Heterotrichida</taxon>
        <taxon>Blepharismidae</taxon>
        <taxon>Blepharisma</taxon>
    </lineage>
</organism>
<comment type="caution">
    <text evidence="9">The sequence shown here is derived from an EMBL/GenBank/DDBJ whole genome shotgun (WGS) entry which is preliminary data.</text>
</comment>
<dbReference type="SUPFAM" id="SSF47370">
    <property type="entry name" value="Bromodomain"/>
    <property type="match status" value="1"/>
</dbReference>
<dbReference type="CDD" id="cd04301">
    <property type="entry name" value="NAT_SF"/>
    <property type="match status" value="1"/>
</dbReference>
<dbReference type="EMBL" id="CAJZBQ010000058">
    <property type="protein sequence ID" value="CAG9334497.1"/>
    <property type="molecule type" value="Genomic_DNA"/>
</dbReference>
<evidence type="ECO:0000259" key="8">
    <source>
        <dbReference type="PROSITE" id="PS51186"/>
    </source>
</evidence>
<dbReference type="GO" id="GO:0010484">
    <property type="term" value="F:histone H3 acetyltransferase activity"/>
    <property type="evidence" value="ECO:0007669"/>
    <property type="project" value="TreeGrafter"/>
</dbReference>
<dbReference type="Gene3D" id="3.40.630.30">
    <property type="match status" value="1"/>
</dbReference>
<sequence>MEADQPLHYKIITNDGVPEHLISLIKLKNIFRKQLPKMPGEYIVRLVLDRNHKSMVAFKGDLIIGGVCFRYFERQVFSEIAFLAVTFSEQVKGYGTQLMNNLKNYVMKEGIRYFLTYADNFALGYFKKQGFTTEVEPVLPESIWKGYIKDYDGGTLMVCKLDVDIDYTIINHDIREQLEYVKEQIAKISLYQVVREPCQSLIDNGSCTYEEVPGLKEVNYDPNQEVSYQEEEKDAKASCFHFIIDQMLADNSSWPFREPVGSDVAPDYYEIIKEPMDLKTMKENVDRGHYDVAKFVEDVEKMFKNCRNYNKKDTVYYKMADKLEGIIKPFLEQLKESSQ</sequence>
<dbReference type="SUPFAM" id="SSF55729">
    <property type="entry name" value="Acyl-CoA N-acyltransferases (Nat)"/>
    <property type="match status" value="1"/>
</dbReference>
<evidence type="ECO:0000313" key="10">
    <source>
        <dbReference type="Proteomes" id="UP001162131"/>
    </source>
</evidence>